<keyword evidence="3 6" id="KW-0812">Transmembrane</keyword>
<dbReference type="Proteomes" id="UP001159427">
    <property type="component" value="Unassembled WGS sequence"/>
</dbReference>
<feature type="transmembrane region" description="Helical" evidence="6">
    <location>
        <begin position="146"/>
        <end position="169"/>
    </location>
</feature>
<evidence type="ECO:0000256" key="5">
    <source>
        <dbReference type="ARBA" id="ARBA00023136"/>
    </source>
</evidence>
<dbReference type="Pfam" id="PF00001">
    <property type="entry name" value="7tm_1"/>
    <property type="match status" value="2"/>
</dbReference>
<protein>
    <recommendedName>
        <fullName evidence="7">G-protein coupled receptors family 1 profile domain-containing protein</fullName>
    </recommendedName>
</protein>
<proteinExistence type="predicted"/>
<accession>A0ABN8QNY6</accession>
<evidence type="ECO:0000313" key="9">
    <source>
        <dbReference type="Proteomes" id="UP001159427"/>
    </source>
</evidence>
<dbReference type="Gene3D" id="1.20.1070.10">
    <property type="entry name" value="Rhodopsin 7-helix transmembrane proteins"/>
    <property type="match status" value="3"/>
</dbReference>
<feature type="transmembrane region" description="Helical" evidence="6">
    <location>
        <begin position="120"/>
        <end position="140"/>
    </location>
</feature>
<evidence type="ECO:0000256" key="1">
    <source>
        <dbReference type="ARBA" id="ARBA00004651"/>
    </source>
</evidence>
<reference evidence="8 9" key="1">
    <citation type="submission" date="2022-05" db="EMBL/GenBank/DDBJ databases">
        <authorList>
            <consortium name="Genoscope - CEA"/>
            <person name="William W."/>
        </authorList>
    </citation>
    <scope>NUCLEOTIDE SEQUENCE [LARGE SCALE GENOMIC DNA]</scope>
</reference>
<keyword evidence="5 6" id="KW-0472">Membrane</keyword>
<comment type="caution">
    <text evidence="8">The sequence shown here is derived from an EMBL/GenBank/DDBJ whole genome shotgun (WGS) entry which is preliminary data.</text>
</comment>
<dbReference type="SUPFAM" id="SSF81321">
    <property type="entry name" value="Family A G protein-coupled receptor-like"/>
    <property type="match status" value="3"/>
</dbReference>
<feature type="transmembrane region" description="Helical" evidence="6">
    <location>
        <begin position="6"/>
        <end position="25"/>
    </location>
</feature>
<evidence type="ECO:0000259" key="7">
    <source>
        <dbReference type="PROSITE" id="PS50262"/>
    </source>
</evidence>
<gene>
    <name evidence="8" type="ORF">PEVE_00005923</name>
</gene>
<feature type="transmembrane region" description="Helical" evidence="6">
    <location>
        <begin position="478"/>
        <end position="501"/>
    </location>
</feature>
<comment type="subcellular location">
    <subcellularLocation>
        <location evidence="1">Cell membrane</location>
        <topology evidence="1">Multi-pass membrane protein</topology>
    </subcellularLocation>
</comment>
<feature type="transmembrane region" description="Helical" evidence="6">
    <location>
        <begin position="529"/>
        <end position="549"/>
    </location>
</feature>
<feature type="transmembrane region" description="Helical" evidence="6">
    <location>
        <begin position="332"/>
        <end position="357"/>
    </location>
</feature>
<feature type="domain" description="G-protein coupled receptors family 1 profile" evidence="7">
    <location>
        <begin position="17"/>
        <end position="253"/>
    </location>
</feature>
<keyword evidence="9" id="KW-1185">Reference proteome</keyword>
<evidence type="ECO:0000256" key="3">
    <source>
        <dbReference type="ARBA" id="ARBA00022692"/>
    </source>
</evidence>
<dbReference type="SMART" id="SM01381">
    <property type="entry name" value="7TM_GPCR_Srsx"/>
    <property type="match status" value="1"/>
</dbReference>
<feature type="non-terminal residue" evidence="8">
    <location>
        <position position="1"/>
    </location>
</feature>
<feature type="transmembrane region" description="Helical" evidence="6">
    <location>
        <begin position="37"/>
        <end position="58"/>
    </location>
</feature>
<name>A0ABN8QNY6_9CNID</name>
<dbReference type="PANTHER" id="PTHR22750">
    <property type="entry name" value="G-PROTEIN COUPLED RECEPTOR"/>
    <property type="match status" value="1"/>
</dbReference>
<dbReference type="EMBL" id="CALNXI010001380">
    <property type="protein sequence ID" value="CAH3167069.1"/>
    <property type="molecule type" value="Genomic_DNA"/>
</dbReference>
<dbReference type="InterPro" id="IPR017452">
    <property type="entry name" value="GPCR_Rhodpsn_7TM"/>
</dbReference>
<feature type="transmembrane region" description="Helical" evidence="6">
    <location>
        <begin position="640"/>
        <end position="660"/>
    </location>
</feature>
<evidence type="ECO:0000256" key="4">
    <source>
        <dbReference type="ARBA" id="ARBA00022989"/>
    </source>
</evidence>
<dbReference type="CDD" id="cd00637">
    <property type="entry name" value="7tm_classA_rhodopsin-like"/>
    <property type="match status" value="2"/>
</dbReference>
<evidence type="ECO:0000313" key="8">
    <source>
        <dbReference type="EMBL" id="CAH3167069.1"/>
    </source>
</evidence>
<feature type="transmembrane region" description="Helical" evidence="6">
    <location>
        <begin position="452"/>
        <end position="472"/>
    </location>
</feature>
<dbReference type="InterPro" id="IPR000276">
    <property type="entry name" value="GPCR_Rhodpsn"/>
</dbReference>
<feature type="transmembrane region" description="Helical" evidence="6">
    <location>
        <begin position="680"/>
        <end position="698"/>
    </location>
</feature>
<evidence type="ECO:0000256" key="2">
    <source>
        <dbReference type="ARBA" id="ARBA00022475"/>
    </source>
</evidence>
<keyword evidence="2" id="KW-1003">Cell membrane</keyword>
<sequence length="719" mass="82097">IFISVLNIFPSITAFLGNTLVLAALPKVSSLHLPSKVLFGSLATTDICVGVIVEPTSVVHWMSVVKQRWNICYYATKANFIISNTLGSVSLAISTAISVDRLLALSLGLRYRNFVTFKRTLVAVIFIWVLSILITAGNFWDLRIRLWFYHLGISVCLVTSVFAYTKIFFTLRRNQIQMRQRQPSQSIPLNIVRYRKAVYSAIWIQVTLVVCYLPFAVVAALTPQRGMPLSIYLARQYTGTVVYLNSTLNPLLYCWRIREVRREIKVLVTKYLIQNKIGNTRTLHTDFQGVIITPLVGFSLIPYSGVIFWGSQKLTTELYCSGEFTGKVHSELIFISVLNIFLSITASLGNTLILVALPKVSSLHLPSKVLFGSLATTDICVGVIVGPTSVVHWMSVVKQRWNICYYATKANFILSNTLCSVSLAISTAISVDRLLALSLGLRYRNFVTFKRTLVAVISIWVLSFLITAGNFWDPRIRLWFYHLGICVCLVTSVFAYTKIFFTLRRNQIQIRQRQPSQSIPLNIVRYRKVVYSAIWIQVTLVVCYLPFAVVAALTPQRGMPLSIYLARQYTGTVVYLNSTLNPLLYCWRIREVRRVVKDTISRFFFAYTKIFFTLRRNQIQIRQRQPSQSIPLNIVRYRKVVYSAIWIQVTLVVCYLPFAVVAALTPQRGMPLSIYLARQYTGTVVYLNSTLNPLLYCWRIREVRRVVKDTISRFCIFLS</sequence>
<feature type="transmembrane region" description="Helical" evidence="6">
    <location>
        <begin position="197"/>
        <end position="217"/>
    </location>
</feature>
<keyword evidence="4 6" id="KW-1133">Transmembrane helix</keyword>
<feature type="transmembrane region" description="Helical" evidence="6">
    <location>
        <begin position="369"/>
        <end position="390"/>
    </location>
</feature>
<feature type="transmembrane region" description="Helical" evidence="6">
    <location>
        <begin position="290"/>
        <end position="312"/>
    </location>
</feature>
<dbReference type="PROSITE" id="PS50262">
    <property type="entry name" value="G_PROTEIN_RECEP_F1_2"/>
    <property type="match status" value="2"/>
</dbReference>
<dbReference type="PRINTS" id="PR00237">
    <property type="entry name" value="GPCRRHODOPSN"/>
</dbReference>
<feature type="domain" description="G-protein coupled receptors family 1 profile" evidence="7">
    <location>
        <begin position="349"/>
        <end position="696"/>
    </location>
</feature>
<organism evidence="8 9">
    <name type="scientific">Porites evermanni</name>
    <dbReference type="NCBI Taxonomy" id="104178"/>
    <lineage>
        <taxon>Eukaryota</taxon>
        <taxon>Metazoa</taxon>
        <taxon>Cnidaria</taxon>
        <taxon>Anthozoa</taxon>
        <taxon>Hexacorallia</taxon>
        <taxon>Scleractinia</taxon>
        <taxon>Fungiina</taxon>
        <taxon>Poritidae</taxon>
        <taxon>Porites</taxon>
    </lineage>
</organism>
<feature type="transmembrane region" description="Helical" evidence="6">
    <location>
        <begin position="569"/>
        <end position="587"/>
    </location>
</feature>
<evidence type="ECO:0000256" key="6">
    <source>
        <dbReference type="SAM" id="Phobius"/>
    </source>
</evidence>